<comment type="caution">
    <text evidence="1">The sequence shown here is derived from an EMBL/GenBank/DDBJ whole genome shotgun (WGS) entry which is preliminary data.</text>
</comment>
<evidence type="ECO:0000313" key="2">
    <source>
        <dbReference type="Proteomes" id="UP000019149"/>
    </source>
</evidence>
<dbReference type="AlphaFoldDB" id="W6U9F6"/>
<protein>
    <submittedName>
        <fullName evidence="1">Uncharacterized protein</fullName>
    </submittedName>
</protein>
<reference evidence="1 2" key="1">
    <citation type="journal article" date="2013" name="Nat. Genet.">
        <title>The genome of the hydatid tapeworm Echinococcus granulosus.</title>
        <authorList>
            <person name="Zheng H."/>
            <person name="Zhang W."/>
            <person name="Zhang L."/>
            <person name="Zhang Z."/>
            <person name="Li J."/>
            <person name="Lu G."/>
            <person name="Zhu Y."/>
            <person name="Wang Y."/>
            <person name="Huang Y."/>
            <person name="Liu J."/>
            <person name="Kang H."/>
            <person name="Chen J."/>
            <person name="Wang L."/>
            <person name="Chen A."/>
            <person name="Yu S."/>
            <person name="Gao Z."/>
            <person name="Jin L."/>
            <person name="Gu W."/>
            <person name="Wang Z."/>
            <person name="Zhao L."/>
            <person name="Shi B."/>
            <person name="Wen H."/>
            <person name="Lin R."/>
            <person name="Jones M.K."/>
            <person name="Brejova B."/>
            <person name="Vinar T."/>
            <person name="Zhao G."/>
            <person name="McManus D.P."/>
            <person name="Chen Z."/>
            <person name="Zhou Y."/>
            <person name="Wang S."/>
        </authorList>
    </citation>
    <scope>NUCLEOTIDE SEQUENCE [LARGE SCALE GENOMIC DNA]</scope>
</reference>
<accession>W6U9F6</accession>
<sequence>MAPESCIMARQHDDCTKSAPLRAPPPQCMLERQGIFSICGAQPFWQYDLGGCAPSTWQQSHASTVAPTHTCLLPSAVVVTATRRRSECVISELPIGLSVDINAY</sequence>
<dbReference type="GeneID" id="36343236"/>
<organism evidence="1 2">
    <name type="scientific">Echinococcus granulosus</name>
    <name type="common">Hydatid tapeworm</name>
    <dbReference type="NCBI Taxonomy" id="6210"/>
    <lineage>
        <taxon>Eukaryota</taxon>
        <taxon>Metazoa</taxon>
        <taxon>Spiralia</taxon>
        <taxon>Lophotrochozoa</taxon>
        <taxon>Platyhelminthes</taxon>
        <taxon>Cestoda</taxon>
        <taxon>Eucestoda</taxon>
        <taxon>Cyclophyllidea</taxon>
        <taxon>Taeniidae</taxon>
        <taxon>Echinococcus</taxon>
        <taxon>Echinococcus granulosus group</taxon>
    </lineage>
</organism>
<keyword evidence="2" id="KW-1185">Reference proteome</keyword>
<gene>
    <name evidence="1" type="ORF">EGR_07521</name>
</gene>
<dbReference type="Proteomes" id="UP000019149">
    <property type="component" value="Unassembled WGS sequence"/>
</dbReference>
<dbReference type="CTD" id="36343236"/>
<evidence type="ECO:0000313" key="1">
    <source>
        <dbReference type="EMBL" id="EUB57645.1"/>
    </source>
</evidence>
<dbReference type="KEGG" id="egl:EGR_07521"/>
<name>W6U9F6_ECHGR</name>
<proteinExistence type="predicted"/>
<dbReference type="RefSeq" id="XP_024348841.1">
    <property type="nucleotide sequence ID" value="XM_024496770.1"/>
</dbReference>
<dbReference type="EMBL" id="APAU02000079">
    <property type="protein sequence ID" value="EUB57645.1"/>
    <property type="molecule type" value="Genomic_DNA"/>
</dbReference>